<dbReference type="PANTHER" id="PTHR33995">
    <property type="entry name" value="PROTEIN CBG18546"/>
    <property type="match status" value="1"/>
</dbReference>
<feature type="region of interest" description="Disordered" evidence="1">
    <location>
        <begin position="97"/>
        <end position="136"/>
    </location>
</feature>
<organism evidence="3 4">
    <name type="scientific">Lingula anatina</name>
    <name type="common">Brachiopod</name>
    <name type="synonym">Lingula unguis</name>
    <dbReference type="NCBI Taxonomy" id="7574"/>
    <lineage>
        <taxon>Eukaryota</taxon>
        <taxon>Metazoa</taxon>
        <taxon>Spiralia</taxon>
        <taxon>Lophotrochozoa</taxon>
        <taxon>Brachiopoda</taxon>
        <taxon>Linguliformea</taxon>
        <taxon>Lingulata</taxon>
        <taxon>Lingulida</taxon>
        <taxon>Linguloidea</taxon>
        <taxon>Lingulidae</taxon>
        <taxon>Lingula</taxon>
    </lineage>
</organism>
<dbReference type="GeneID" id="106180881"/>
<feature type="chain" id="PRO_5010270081" evidence="2">
    <location>
        <begin position="23"/>
        <end position="319"/>
    </location>
</feature>
<dbReference type="PANTHER" id="PTHR33995:SF7">
    <property type="entry name" value="BURSICON SUBUNIT ALPHA-RELATED"/>
    <property type="match status" value="1"/>
</dbReference>
<evidence type="ECO:0000256" key="2">
    <source>
        <dbReference type="SAM" id="SignalP"/>
    </source>
</evidence>
<feature type="compositionally biased region" description="Pro residues" evidence="1">
    <location>
        <begin position="107"/>
        <end position="123"/>
    </location>
</feature>
<dbReference type="KEGG" id="lak:106180881"/>
<dbReference type="RefSeq" id="XP_013420511.1">
    <property type="nucleotide sequence ID" value="XM_013565057.2"/>
</dbReference>
<name>A0A1S3KE34_LINAN</name>
<feature type="signal peptide" evidence="2">
    <location>
        <begin position="1"/>
        <end position="22"/>
    </location>
</feature>
<accession>A0A1S3KE34</accession>
<evidence type="ECO:0000313" key="3">
    <source>
        <dbReference type="Proteomes" id="UP000085678"/>
    </source>
</evidence>
<proteinExistence type="predicted"/>
<reference evidence="4" key="1">
    <citation type="submission" date="2025-08" db="UniProtKB">
        <authorList>
            <consortium name="RefSeq"/>
        </authorList>
    </citation>
    <scope>IDENTIFICATION</scope>
    <source>
        <tissue evidence="4">Gonads</tissue>
    </source>
</reference>
<dbReference type="OrthoDB" id="5977230at2759"/>
<gene>
    <name evidence="4" type="primary">LOC106180881</name>
</gene>
<sequence>MTRAKKFFAGYILCVLVVYCGSRVVDVNQEKSPKDTYMERRSIQIISNVSCAELTRKYATQNLTDDELMEVLKQKGGEYLTEYMAKTTEEAKLMFRPLNKPHRPKPGKQPPNPPPGQLTPPPPRTDHGPYAPGIKPESSYLASNDLIKIFRQFAKIQRKCGMTVAKVPENIVSYDGTYGRKKRQSNSGSVTTNGSCVYRGTSDDGYLQMCTTCSTTTTLSDSYFPRVLNEVSCGDGSSSTSSSANDNGCLFVSGTANGQCRQQYIYVNMLRKTGKCSLVTNSDGNAVAVDEWELYTQPIHVSCECMVDERSFLSNFVTT</sequence>
<evidence type="ECO:0000256" key="1">
    <source>
        <dbReference type="SAM" id="MobiDB-lite"/>
    </source>
</evidence>
<dbReference type="SUPFAM" id="SSF57501">
    <property type="entry name" value="Cystine-knot cytokines"/>
    <property type="match status" value="1"/>
</dbReference>
<dbReference type="InterPro" id="IPR029034">
    <property type="entry name" value="Cystine-knot_cytokine"/>
</dbReference>
<dbReference type="InParanoid" id="A0A1S3KE34"/>
<keyword evidence="2" id="KW-0732">Signal</keyword>
<dbReference type="Proteomes" id="UP000085678">
    <property type="component" value="Unplaced"/>
</dbReference>
<dbReference type="AlphaFoldDB" id="A0A1S3KE34"/>
<evidence type="ECO:0000313" key="4">
    <source>
        <dbReference type="RefSeq" id="XP_013420511.1"/>
    </source>
</evidence>
<protein>
    <submittedName>
        <fullName evidence="4">Uncharacterized protein LOC106180881</fullName>
    </submittedName>
</protein>
<keyword evidence="3" id="KW-1185">Reference proteome</keyword>